<dbReference type="GO" id="GO:0051661">
    <property type="term" value="P:maintenance of centrosome location"/>
    <property type="evidence" value="ECO:0007669"/>
    <property type="project" value="TreeGrafter"/>
</dbReference>
<reference evidence="3" key="1">
    <citation type="submission" date="2020-10" db="EMBL/GenBank/DDBJ databases">
        <authorList>
            <person name="Kikuchi T."/>
        </authorList>
    </citation>
    <scope>NUCLEOTIDE SEQUENCE</scope>
    <source>
        <strain evidence="3">NKZ352</strain>
    </source>
</reference>
<protein>
    <recommendedName>
        <fullName evidence="2">C-CAP/cofactor C-like domain-containing protein</fullName>
    </recommendedName>
</protein>
<dbReference type="EMBL" id="CAJGYM010000001">
    <property type="protein sequence ID" value="CAD6184534.1"/>
    <property type="molecule type" value="Genomic_DNA"/>
</dbReference>
<dbReference type="PROSITE" id="PS51329">
    <property type="entry name" value="C_CAP_COFACTOR_C"/>
    <property type="match status" value="1"/>
</dbReference>
<accession>A0A8S1GNI2</accession>
<feature type="domain" description="C-CAP/cofactor C-like" evidence="2">
    <location>
        <begin position="240"/>
        <end position="379"/>
    </location>
</feature>
<dbReference type="InterPro" id="IPR016098">
    <property type="entry name" value="CAP/MinC_C"/>
</dbReference>
<dbReference type="InterPro" id="IPR017901">
    <property type="entry name" value="C-CAP_CF_C-like"/>
</dbReference>
<evidence type="ECO:0000259" key="2">
    <source>
        <dbReference type="PROSITE" id="PS51329"/>
    </source>
</evidence>
<dbReference type="PANTHER" id="PTHR16052:SF0">
    <property type="entry name" value="TBCC DOMAIN-CONTAINING PROTEIN 1"/>
    <property type="match status" value="1"/>
</dbReference>
<dbReference type="GO" id="GO:0031616">
    <property type="term" value="C:spindle pole centrosome"/>
    <property type="evidence" value="ECO:0007669"/>
    <property type="project" value="TreeGrafter"/>
</dbReference>
<evidence type="ECO:0000256" key="1">
    <source>
        <dbReference type="ARBA" id="ARBA00008848"/>
    </source>
</evidence>
<proteinExistence type="inferred from homology"/>
<dbReference type="InterPro" id="IPR012945">
    <property type="entry name" value="Tubulin-bd_cofactor_C_dom"/>
</dbReference>
<sequence length="479" mass="54748">MARAFLWLRSDTSLRYFLPYPDSSEENFFRSAISLAHSLLQHSLYESRENVSVVDWEKVRQDSSELPGEFLEAVFQNSIVFPETFANVSSLILSLFFGGITKSPLCMLKERLLVDTSLDNRQLMKVRQNLPELACLLYRLKHGPSISETLEETFDLSQAHQKLSLFDLVFEGTTNFENADGEIRKDVVKPFSEVVCSVWAHNHIKTRIADVCEMIGRLLVPDPFHIADIPFEKNPDFRQKVKRTTLAPSNRRVVLVHRFNRFEILRNPEFSNSHIRICHDAPSASFVVLPARTETVMLNGLRHSESVILGAVRDVVVVHDCHGLRLTVSCSRLHISRSSDLTVFLLSPNRPLLHGSTVAFAPFNTAYKGVFHQIRENNILPSENRTQKTPLNLGESTWTWLPPTQFFCCATPLEVYDEDVEEMLRSLPDDYRTAWGRSLQRARRAIGEESVRLRDVIACIDALYLKSKIEKCAKNCDEL</sequence>
<dbReference type="PANTHER" id="PTHR16052">
    <property type="entry name" value="TBCC DOMAIN-CONTAINING PROTEIN 1"/>
    <property type="match status" value="1"/>
</dbReference>
<dbReference type="Gene3D" id="2.160.20.70">
    <property type="match status" value="1"/>
</dbReference>
<name>A0A8S1GNI2_9PELO</name>
<evidence type="ECO:0000313" key="4">
    <source>
        <dbReference type="Proteomes" id="UP000835052"/>
    </source>
</evidence>
<evidence type="ECO:0000313" key="3">
    <source>
        <dbReference type="EMBL" id="CAD6184534.1"/>
    </source>
</evidence>
<dbReference type="InterPro" id="IPR039589">
    <property type="entry name" value="TBCC1"/>
</dbReference>
<comment type="caution">
    <text evidence="3">The sequence shown here is derived from an EMBL/GenBank/DDBJ whole genome shotgun (WGS) entry which is preliminary data.</text>
</comment>
<gene>
    <name evidence="3" type="ORF">CAUJ_LOCUS453</name>
</gene>
<dbReference type="AlphaFoldDB" id="A0A8S1GNI2"/>
<dbReference type="Proteomes" id="UP000835052">
    <property type="component" value="Unassembled WGS sequence"/>
</dbReference>
<dbReference type="Pfam" id="PF07986">
    <property type="entry name" value="TBCC"/>
    <property type="match status" value="1"/>
</dbReference>
<dbReference type="GO" id="GO:0051684">
    <property type="term" value="P:maintenance of Golgi location"/>
    <property type="evidence" value="ECO:0007669"/>
    <property type="project" value="TreeGrafter"/>
</dbReference>
<organism evidence="3 4">
    <name type="scientific">Caenorhabditis auriculariae</name>
    <dbReference type="NCBI Taxonomy" id="2777116"/>
    <lineage>
        <taxon>Eukaryota</taxon>
        <taxon>Metazoa</taxon>
        <taxon>Ecdysozoa</taxon>
        <taxon>Nematoda</taxon>
        <taxon>Chromadorea</taxon>
        <taxon>Rhabditida</taxon>
        <taxon>Rhabditina</taxon>
        <taxon>Rhabditomorpha</taxon>
        <taxon>Rhabditoidea</taxon>
        <taxon>Rhabditidae</taxon>
        <taxon>Peloderinae</taxon>
        <taxon>Caenorhabditis</taxon>
    </lineage>
</organism>
<comment type="similarity">
    <text evidence="1">Belongs to the TBCC family.</text>
</comment>
<dbReference type="OrthoDB" id="194775at2759"/>
<keyword evidence="4" id="KW-1185">Reference proteome</keyword>